<keyword evidence="2" id="KW-0812">Transmembrane</keyword>
<dbReference type="EMBL" id="KZ664689">
    <property type="protein sequence ID" value="PPS03811.1"/>
    <property type="molecule type" value="Genomic_DNA"/>
</dbReference>
<feature type="repeat" description="ANK" evidence="1">
    <location>
        <begin position="217"/>
        <end position="249"/>
    </location>
</feature>
<feature type="transmembrane region" description="Helical" evidence="2">
    <location>
        <begin position="578"/>
        <end position="599"/>
    </location>
</feature>
<evidence type="ECO:0000259" key="3">
    <source>
        <dbReference type="Pfam" id="PF13962"/>
    </source>
</evidence>
<dbReference type="OrthoDB" id="944730at2759"/>
<evidence type="ECO:0000256" key="1">
    <source>
        <dbReference type="PROSITE-ProRule" id="PRU00023"/>
    </source>
</evidence>
<reference evidence="4 5" key="1">
    <citation type="submission" date="2015-01" db="EMBL/GenBank/DDBJ databases">
        <title>Genome of allotetraploid Gossypium barbadense reveals genomic plasticity and fiber elongation in cotton evolution.</title>
        <authorList>
            <person name="Chen X."/>
            <person name="Liu X."/>
            <person name="Zhao B."/>
            <person name="Zheng H."/>
            <person name="Hu Y."/>
            <person name="Lu G."/>
            <person name="Yang C."/>
            <person name="Chen J."/>
            <person name="Shan C."/>
            <person name="Zhang L."/>
            <person name="Zhou Y."/>
            <person name="Wang L."/>
            <person name="Guo W."/>
            <person name="Bai Y."/>
            <person name="Ruan J."/>
            <person name="Shangguan X."/>
            <person name="Mao Y."/>
            <person name="Jiang J."/>
            <person name="Zhu Y."/>
            <person name="Lei J."/>
            <person name="Kang H."/>
            <person name="Chen S."/>
            <person name="He X."/>
            <person name="Wang R."/>
            <person name="Wang Y."/>
            <person name="Chen J."/>
            <person name="Wang L."/>
            <person name="Yu S."/>
            <person name="Wang B."/>
            <person name="Wei J."/>
            <person name="Song S."/>
            <person name="Lu X."/>
            <person name="Gao Z."/>
            <person name="Gu W."/>
            <person name="Deng X."/>
            <person name="Ma D."/>
            <person name="Wang S."/>
            <person name="Liang W."/>
            <person name="Fang L."/>
            <person name="Cai C."/>
            <person name="Zhu X."/>
            <person name="Zhou B."/>
            <person name="Zhang Y."/>
            <person name="Chen Z."/>
            <person name="Xu S."/>
            <person name="Zhu R."/>
            <person name="Wang S."/>
            <person name="Zhang T."/>
            <person name="Zhao G."/>
        </authorList>
    </citation>
    <scope>NUCLEOTIDE SEQUENCE [LARGE SCALE GENOMIC DNA]</scope>
    <source>
        <strain evidence="5">cv. Xinhai21</strain>
        <tissue evidence="4">Leaf</tissue>
    </source>
</reference>
<dbReference type="PANTHER" id="PTHR24121">
    <property type="entry name" value="NO MECHANORECEPTOR POTENTIAL C, ISOFORM D-RELATED"/>
    <property type="match status" value="1"/>
</dbReference>
<feature type="domain" description="PGG" evidence="3">
    <location>
        <begin position="453"/>
        <end position="570"/>
    </location>
</feature>
<evidence type="ECO:0000256" key="2">
    <source>
        <dbReference type="SAM" id="Phobius"/>
    </source>
</evidence>
<feature type="repeat" description="ANK" evidence="1">
    <location>
        <begin position="182"/>
        <end position="204"/>
    </location>
</feature>
<dbReference type="Pfam" id="PF13962">
    <property type="entry name" value="PGG"/>
    <property type="match status" value="1"/>
</dbReference>
<organism evidence="4 5">
    <name type="scientific">Gossypium barbadense</name>
    <name type="common">Sea Island cotton</name>
    <name type="synonym">Hibiscus barbadensis</name>
    <dbReference type="NCBI Taxonomy" id="3634"/>
    <lineage>
        <taxon>Eukaryota</taxon>
        <taxon>Viridiplantae</taxon>
        <taxon>Streptophyta</taxon>
        <taxon>Embryophyta</taxon>
        <taxon>Tracheophyta</taxon>
        <taxon>Spermatophyta</taxon>
        <taxon>Magnoliopsida</taxon>
        <taxon>eudicotyledons</taxon>
        <taxon>Gunneridae</taxon>
        <taxon>Pentapetalae</taxon>
        <taxon>rosids</taxon>
        <taxon>malvids</taxon>
        <taxon>Malvales</taxon>
        <taxon>Malvaceae</taxon>
        <taxon>Malvoideae</taxon>
        <taxon>Gossypium</taxon>
    </lineage>
</organism>
<keyword evidence="2" id="KW-0472">Membrane</keyword>
<evidence type="ECO:0000313" key="4">
    <source>
        <dbReference type="EMBL" id="PPS03811.1"/>
    </source>
</evidence>
<evidence type="ECO:0000313" key="5">
    <source>
        <dbReference type="Proteomes" id="UP000239757"/>
    </source>
</evidence>
<feature type="repeat" description="ANK" evidence="1">
    <location>
        <begin position="129"/>
        <end position="161"/>
    </location>
</feature>
<dbReference type="InterPro" id="IPR036770">
    <property type="entry name" value="Ankyrin_rpt-contain_sf"/>
</dbReference>
<keyword evidence="2" id="KW-1133">Transmembrane helix</keyword>
<dbReference type="Gene3D" id="1.25.40.20">
    <property type="entry name" value="Ankyrin repeat-containing domain"/>
    <property type="match status" value="3"/>
</dbReference>
<feature type="repeat" description="ANK" evidence="1">
    <location>
        <begin position="284"/>
        <end position="316"/>
    </location>
</feature>
<protein>
    <recommendedName>
        <fullName evidence="3">PGG domain-containing protein</fullName>
    </recommendedName>
</protein>
<feature type="transmembrane region" description="Helical" evidence="2">
    <location>
        <begin position="505"/>
        <end position="528"/>
    </location>
</feature>
<name>A0A2P5XKF3_GOSBA</name>
<dbReference type="PANTHER" id="PTHR24121:SF22">
    <property type="entry name" value="PROTEIN ACCELERATED CELL DEATH 6-LIKE"/>
    <property type="match status" value="1"/>
</dbReference>
<dbReference type="InterPro" id="IPR002110">
    <property type="entry name" value="Ankyrin_rpt"/>
</dbReference>
<dbReference type="AlphaFoldDB" id="A0A2P5XKF3"/>
<dbReference type="PROSITE" id="PS50297">
    <property type="entry name" value="ANK_REP_REGION"/>
    <property type="match status" value="5"/>
</dbReference>
<feature type="transmembrane region" description="Helical" evidence="2">
    <location>
        <begin position="461"/>
        <end position="484"/>
    </location>
</feature>
<dbReference type="SMART" id="SM00248">
    <property type="entry name" value="ANK"/>
    <property type="match status" value="10"/>
</dbReference>
<dbReference type="Proteomes" id="UP000239757">
    <property type="component" value="Unassembled WGS sequence"/>
</dbReference>
<proteinExistence type="predicted"/>
<dbReference type="Pfam" id="PF12796">
    <property type="entry name" value="Ank_2"/>
    <property type="match status" value="3"/>
</dbReference>
<feature type="transmembrane region" description="Helical" evidence="2">
    <location>
        <begin position="548"/>
        <end position="571"/>
    </location>
</feature>
<dbReference type="InterPro" id="IPR026961">
    <property type="entry name" value="PGG_dom"/>
</dbReference>
<dbReference type="Pfam" id="PF00023">
    <property type="entry name" value="Ank"/>
    <property type="match status" value="1"/>
</dbReference>
<keyword evidence="1" id="KW-0040">ANK repeat</keyword>
<dbReference type="SUPFAM" id="SSF48403">
    <property type="entry name" value="Ankyrin repeat"/>
    <property type="match status" value="2"/>
</dbReference>
<feature type="repeat" description="ANK" evidence="1">
    <location>
        <begin position="701"/>
        <end position="733"/>
    </location>
</feature>
<accession>A0A2P5XKF3</accession>
<gene>
    <name evidence="4" type="ORF">GOBAR_AA16848</name>
</gene>
<dbReference type="PROSITE" id="PS50088">
    <property type="entry name" value="ANK_REPEAT"/>
    <property type="match status" value="5"/>
</dbReference>
<sequence length="853" mass="94081">MGTSLEDIINSSGEHEKHVENITYMNASLYKAAAEGNIEVFNNHSELALESQKTPNNDNVLHVNLATHELAVCLSNGILSRIRSFPDLYFFIFTFLSNYIIEEKSEKRLDFIEQILGKSPSLLLQTNAKGQTPLHVAARYGHSAIVKLLIRSCAKARDGDLEKLEMGQVNAVREMLRITDQESNTALHLAAQYGDIEMVEGLLELEGPDFPYSANQNQETPLYLAAKRGNGDVVRILLDKSKSTGHRGPHGRTLLHAAAMGGSSWAIMVILEKKGNLTKETDEDGHTPLHYAAHIGWNYVVKILLKKDVSAAYIGDKKLGMTPLLMAARQGFVGTVKTILSYCPDCCEKEDQRGLNLRHYLVFRDKSRTLNRSLFMPAIIITEYGSIRNLMKLKGDFGFTPEEVYHALRYEGDHEKYLDEKKQIQDLLKDIALEEVAEMHVLHIPLSTTVSTERLEKTKNAHLVVAALIATVAFAAAITVPGGLKSEKGSEQGTPLLIDEAAFKAFVVTNAMAFLFSVFALTTHLGVLENILSRFSFWHETVLYRTQMVSGLLGYATIAMVIAFSTGSYVILKPSHGLAIVSCLICPTFLLAIVLHAAAEGNIEVFNNNQGLQLESLKTPNHDNVLHLNLATQGNAVWLFNRVHSIFKFVPAQVVFFLVDFASRQQAFYIIINVIKREKRLDFIKQILIKCPPLLLQTNAKGQTPLHVAARNGHLAVVKLLIKSCAKARDGDLEKLGTDQVNAVREMLRITDQESKTALHETARCGNVGVLKALLEFEDPDFPYSANKKQETPLYIAARRGDGAVLSILLDKSKSAAHGGPHGRTALHAALMAGDAGLFVEVSSHAAHADSST</sequence>